<feature type="non-terminal residue" evidence="2">
    <location>
        <position position="110"/>
    </location>
</feature>
<proteinExistence type="predicted"/>
<feature type="non-terminal residue" evidence="2">
    <location>
        <position position="1"/>
    </location>
</feature>
<dbReference type="InterPro" id="IPR000504">
    <property type="entry name" value="RRM_dom"/>
</dbReference>
<evidence type="ECO:0000313" key="3">
    <source>
        <dbReference type="Proteomes" id="UP001328107"/>
    </source>
</evidence>
<dbReference type="GO" id="GO:0003723">
    <property type="term" value="F:RNA binding"/>
    <property type="evidence" value="ECO:0007669"/>
    <property type="project" value="InterPro"/>
</dbReference>
<gene>
    <name evidence="2" type="ORF">PMAYCL1PPCAC_25517</name>
</gene>
<dbReference type="EMBL" id="BTRK01000005">
    <property type="protein sequence ID" value="GMR55322.1"/>
    <property type="molecule type" value="Genomic_DNA"/>
</dbReference>
<reference evidence="3" key="1">
    <citation type="submission" date="2022-10" db="EMBL/GenBank/DDBJ databases">
        <title>Genome assembly of Pristionchus species.</title>
        <authorList>
            <person name="Yoshida K."/>
            <person name="Sommer R.J."/>
        </authorList>
    </citation>
    <scope>NUCLEOTIDE SEQUENCE [LARGE SCALE GENOMIC DNA]</scope>
    <source>
        <strain evidence="3">RS5460</strain>
    </source>
</reference>
<organism evidence="2 3">
    <name type="scientific">Pristionchus mayeri</name>
    <dbReference type="NCBI Taxonomy" id="1317129"/>
    <lineage>
        <taxon>Eukaryota</taxon>
        <taxon>Metazoa</taxon>
        <taxon>Ecdysozoa</taxon>
        <taxon>Nematoda</taxon>
        <taxon>Chromadorea</taxon>
        <taxon>Rhabditida</taxon>
        <taxon>Rhabditina</taxon>
        <taxon>Diplogasteromorpha</taxon>
        <taxon>Diplogasteroidea</taxon>
        <taxon>Neodiplogasteridae</taxon>
        <taxon>Pristionchus</taxon>
    </lineage>
</organism>
<dbReference type="SUPFAM" id="SSF54928">
    <property type="entry name" value="RNA-binding domain, RBD"/>
    <property type="match status" value="1"/>
</dbReference>
<accession>A0AAN5D3C2</accession>
<dbReference type="InterPro" id="IPR035979">
    <property type="entry name" value="RBD_domain_sf"/>
</dbReference>
<dbReference type="SMART" id="SM00360">
    <property type="entry name" value="RRM"/>
    <property type="match status" value="1"/>
</dbReference>
<dbReference type="Proteomes" id="UP001328107">
    <property type="component" value="Unassembled WGS sequence"/>
</dbReference>
<evidence type="ECO:0000313" key="2">
    <source>
        <dbReference type="EMBL" id="GMR55322.1"/>
    </source>
</evidence>
<keyword evidence="3" id="KW-1185">Reference proteome</keyword>
<protein>
    <recommendedName>
        <fullName evidence="1">RRM domain-containing protein</fullName>
    </recommendedName>
</protein>
<dbReference type="AlphaFoldDB" id="A0AAN5D3C2"/>
<evidence type="ECO:0000259" key="1">
    <source>
        <dbReference type="SMART" id="SM00360"/>
    </source>
</evidence>
<dbReference type="Gene3D" id="3.30.70.330">
    <property type="match status" value="1"/>
</dbReference>
<dbReference type="InterPro" id="IPR012677">
    <property type="entry name" value="Nucleotide-bd_a/b_plait_sf"/>
</dbReference>
<name>A0AAN5D3C2_9BILA</name>
<sequence>RVQYRRLENPKDLKLANMNVDDDYIGISPKREVTISNLNDNVNQKFLCDLANNQKMPPEEVIVFYDPRSGKHLTMALILFKNSKSARLFVEENNGASLMGQPVTCRLDPF</sequence>
<feature type="domain" description="RRM" evidence="1">
    <location>
        <begin position="32"/>
        <end position="106"/>
    </location>
</feature>
<comment type="caution">
    <text evidence="2">The sequence shown here is derived from an EMBL/GenBank/DDBJ whole genome shotgun (WGS) entry which is preliminary data.</text>
</comment>